<dbReference type="InterPro" id="IPR035423">
    <property type="entry name" value="M60-like_N"/>
</dbReference>
<sequence length="912" mass="100712">MSTQPSQNLCEEAYLHLMRGVGELDLCGPCVPSDLVLIGDHAFPLAMNSQGQVIMAASWCSRGRIVVLGHEGYLTAFPDLVENALNWLGGDGSDTLSVAVHQKVKAVADDLSKAKFKVEVVGGFGCNPSVGVYVSDAYSVAADAKDLVAFMKAGGGVLLGGQAWSWAQTYPKENVLLRFEGNRVSSVAGIYFSERCAEVECLPVHPQIPSSWKSVVIGKDFGEDLDVLLQGVTEFEISGGMLVSEVMVHGSLAFPIGATSDGQAFLAGAYYGQGRVIVVTHEALMGKETWAQFWKNAIHWLDEGRNGVVGMGALPDSSCLNLISNWCDCVNTDFREDLSVFVCSAYNRNHLEEIQNFVAEGGGPAGWGSRLTHPGQNVMTEFVGNNLLNKMGLSLLGNIIGNGCYKPPVPQQAMINSYNFRDLLRRVACRMSDDETLEKNEEEHLNKLGADCAAFLNTKAYDSSSYMQVISTLTDVIKTFGFPQVCESCPVRSPEDHLLFSVGSELYKVCPERDALLPFLIKNNPSLPVVRDQTIKISVATEGWTDWISTGLYLSPGMKTSVTFPVEIINKGWMIQVGCHTDYLNHSELKRARCEHQLFLITSETMEVWNLWGGLIYLIAPTNAHVDGAEVTVQVAVSAPYYKSGVTTAADWAQLRAAPSPWAEMEFDNIVITVPSDSVRNLERPDELAALWNDIMAAIADLAALPQKLGRKERIVTDVQISHGWMHAGFPIMAFTSAAHELVDVDSMRRGMWGPIHELGHNQQRRCWEFPPHTTEGTCNLWSVYVHEKVLGINRAQAHPNVSLENRKRRTEDYVKGGKNLSEWYMWTALETYLQVQERFGWDALKKAFGAYHGMSSYPDDNSGKMNLYAETISQALGMDLTGFFKSWGWPIQASTQEKVKHLPPWTDHPMV</sequence>
<evidence type="ECO:0000313" key="3">
    <source>
        <dbReference type="EMBL" id="CAG06449.1"/>
    </source>
</evidence>
<dbReference type="KEGG" id="tng:GSTEN00026803G001"/>
<name>Q4RYT3_TETNG</name>
<dbReference type="InterPro" id="IPR051244">
    <property type="entry name" value="TCAF"/>
</dbReference>
<dbReference type="MEROPS" id="M98.A01"/>
<protein>
    <submittedName>
        <fullName evidence="3">(spotted green pufferfish) hypothetical protein</fullName>
    </submittedName>
</protein>
<dbReference type="PANTHER" id="PTHR15730">
    <property type="entry name" value="EXPERIMENTAL AUTOIMMUNE PROSTATITIS ANTIGEN 2-RELATED"/>
    <property type="match status" value="1"/>
</dbReference>
<dbReference type="InterPro" id="IPR031161">
    <property type="entry name" value="Peptidase_M60_dom"/>
</dbReference>
<dbReference type="SMART" id="SM01276">
    <property type="entry name" value="M60-like"/>
    <property type="match status" value="1"/>
</dbReference>
<dbReference type="InterPro" id="IPR042279">
    <property type="entry name" value="Pep_M60_3"/>
</dbReference>
<dbReference type="Pfam" id="PF17291">
    <property type="entry name" value="M60-like_N"/>
    <property type="match status" value="1"/>
</dbReference>
<dbReference type="Gene3D" id="3.40.390.80">
    <property type="entry name" value="Peptidase M60, enhancin-like domain 2"/>
    <property type="match status" value="1"/>
</dbReference>
<dbReference type="Pfam" id="PF13402">
    <property type="entry name" value="Peptidase_M60"/>
    <property type="match status" value="1"/>
</dbReference>
<feature type="domain" description="Peptidase M60" evidence="2">
    <location>
        <begin position="545"/>
        <end position="841"/>
    </location>
</feature>
<comment type="caution">
    <text evidence="3">The sequence shown here is derived from an EMBL/GenBank/DDBJ whole genome shotgun (WGS) entry which is preliminary data.</text>
</comment>
<dbReference type="EMBL" id="CAAE01014974">
    <property type="protein sequence ID" value="CAG06449.1"/>
    <property type="molecule type" value="Genomic_DNA"/>
</dbReference>
<accession>Q4RYT3</accession>
<feature type="non-terminal residue" evidence="3">
    <location>
        <position position="912"/>
    </location>
</feature>
<comment type="similarity">
    <text evidence="1">Belongs to the TCAF family.</text>
</comment>
<proteinExistence type="inferred from homology"/>
<dbReference type="GO" id="GO:0044325">
    <property type="term" value="F:transmembrane transporter binding"/>
    <property type="evidence" value="ECO:0007669"/>
    <property type="project" value="TreeGrafter"/>
</dbReference>
<dbReference type="PANTHER" id="PTHR15730:SF5">
    <property type="entry name" value="SI:CH211-210B2.2-RELATED"/>
    <property type="match status" value="1"/>
</dbReference>
<gene>
    <name evidence="3" type="ORF">GSTENG00026803001</name>
</gene>
<organism evidence="3">
    <name type="scientific">Tetraodon nigroviridis</name>
    <name type="common">Spotted green pufferfish</name>
    <name type="synonym">Chelonodon nigroviridis</name>
    <dbReference type="NCBI Taxonomy" id="99883"/>
    <lineage>
        <taxon>Eukaryota</taxon>
        <taxon>Metazoa</taxon>
        <taxon>Chordata</taxon>
        <taxon>Craniata</taxon>
        <taxon>Vertebrata</taxon>
        <taxon>Euteleostomi</taxon>
        <taxon>Actinopterygii</taxon>
        <taxon>Neopterygii</taxon>
        <taxon>Teleostei</taxon>
        <taxon>Neoteleostei</taxon>
        <taxon>Acanthomorphata</taxon>
        <taxon>Eupercaria</taxon>
        <taxon>Tetraodontiformes</taxon>
        <taxon>Tetradontoidea</taxon>
        <taxon>Tetraodontidae</taxon>
        <taxon>Tetraodon</taxon>
    </lineage>
</organism>
<evidence type="ECO:0000259" key="2">
    <source>
        <dbReference type="PROSITE" id="PS51723"/>
    </source>
</evidence>
<dbReference type="FunFam" id="3.40.390.80:FF:000001">
    <property type="entry name" value="TRPM8 channel-associated factor 1"/>
    <property type="match status" value="1"/>
</dbReference>
<dbReference type="Gene3D" id="1.10.390.30">
    <property type="entry name" value="Peptidase M60, enhancin-like domain 3"/>
    <property type="match status" value="1"/>
</dbReference>
<evidence type="ECO:0000256" key="1">
    <source>
        <dbReference type="ARBA" id="ARBA00009770"/>
    </source>
</evidence>
<reference evidence="3" key="2">
    <citation type="submission" date="2004-02" db="EMBL/GenBank/DDBJ databases">
        <authorList>
            <consortium name="Genoscope"/>
            <consortium name="Whitehead Institute Centre for Genome Research"/>
        </authorList>
    </citation>
    <scope>NUCLEOTIDE SEQUENCE</scope>
</reference>
<dbReference type="AlphaFoldDB" id="Q4RYT3"/>
<dbReference type="InterPro" id="IPR029062">
    <property type="entry name" value="Class_I_gatase-like"/>
</dbReference>
<dbReference type="GO" id="GO:0090314">
    <property type="term" value="P:positive regulation of protein targeting to membrane"/>
    <property type="evidence" value="ECO:0007669"/>
    <property type="project" value="TreeGrafter"/>
</dbReference>
<dbReference type="PROSITE" id="PS51723">
    <property type="entry name" value="PEPTIDASE_M60"/>
    <property type="match status" value="1"/>
</dbReference>
<dbReference type="SUPFAM" id="SSF52317">
    <property type="entry name" value="Class I glutamine amidotransferase-like"/>
    <property type="match status" value="1"/>
</dbReference>
<dbReference type="OrthoDB" id="10260387at2759"/>
<dbReference type="GO" id="GO:0005886">
    <property type="term" value="C:plasma membrane"/>
    <property type="evidence" value="ECO:0007669"/>
    <property type="project" value="TreeGrafter"/>
</dbReference>
<reference evidence="3" key="1">
    <citation type="journal article" date="2004" name="Nature">
        <title>Genome duplication in the teleost fish Tetraodon nigroviridis reveals the early vertebrate proto-karyotype.</title>
        <authorList>
            <person name="Jaillon O."/>
            <person name="Aury J.-M."/>
            <person name="Brunet F."/>
            <person name="Petit J.-L."/>
            <person name="Stange-Thomann N."/>
            <person name="Mauceli E."/>
            <person name="Bouneau L."/>
            <person name="Fischer C."/>
            <person name="Ozouf-Costaz C."/>
            <person name="Bernot A."/>
            <person name="Nicaud S."/>
            <person name="Jaffe D."/>
            <person name="Fisher S."/>
            <person name="Lutfalla G."/>
            <person name="Dossat C."/>
            <person name="Segurens B."/>
            <person name="Dasilva C."/>
            <person name="Salanoubat M."/>
            <person name="Levy M."/>
            <person name="Boudet N."/>
            <person name="Castellano S."/>
            <person name="Anthouard V."/>
            <person name="Jubin C."/>
            <person name="Castelli V."/>
            <person name="Katinka M."/>
            <person name="Vacherie B."/>
            <person name="Biemont C."/>
            <person name="Skalli Z."/>
            <person name="Cattolico L."/>
            <person name="Poulain J."/>
            <person name="De Berardinis V."/>
            <person name="Cruaud C."/>
            <person name="Duprat S."/>
            <person name="Brottier P."/>
            <person name="Coutanceau J.-P."/>
            <person name="Gouzy J."/>
            <person name="Parra G."/>
            <person name="Lardier G."/>
            <person name="Chapple C."/>
            <person name="McKernan K.J."/>
            <person name="McEwan P."/>
            <person name="Bosak S."/>
            <person name="Kellis M."/>
            <person name="Volff J.-N."/>
            <person name="Guigo R."/>
            <person name="Zody M.C."/>
            <person name="Mesirov J."/>
            <person name="Lindblad-Toh K."/>
            <person name="Birren B."/>
            <person name="Nusbaum C."/>
            <person name="Kahn D."/>
            <person name="Robinson-Rechavi M."/>
            <person name="Laudet V."/>
            <person name="Schachter V."/>
            <person name="Quetier F."/>
            <person name="Saurin W."/>
            <person name="Scarpelli C."/>
            <person name="Wincker P."/>
            <person name="Lander E.S."/>
            <person name="Weissenbach J."/>
            <person name="Roest Crollius H."/>
        </authorList>
    </citation>
    <scope>NUCLEOTIDE SEQUENCE [LARGE SCALE GENOMIC DNA]</scope>
</reference>